<dbReference type="Pfam" id="PF19555">
    <property type="entry name" value="DUF6078"/>
    <property type="match status" value="1"/>
</dbReference>
<dbReference type="EMBL" id="JABZSJ010000069">
    <property type="protein sequence ID" value="MBF1385114.1"/>
    <property type="molecule type" value="Genomic_DNA"/>
</dbReference>
<proteinExistence type="predicted"/>
<dbReference type="InterPro" id="IPR045724">
    <property type="entry name" value="DUF6078"/>
</dbReference>
<dbReference type="RefSeq" id="WP_025000475.1">
    <property type="nucleotide sequence ID" value="NZ_JABZSJ010000069.1"/>
</dbReference>
<protein>
    <submittedName>
        <fullName evidence="1">Uncharacterized protein</fullName>
    </submittedName>
</protein>
<comment type="caution">
    <text evidence="1">The sequence shown here is derived from an EMBL/GenBank/DDBJ whole genome shotgun (WGS) entry which is preliminary data.</text>
</comment>
<evidence type="ECO:0000313" key="2">
    <source>
        <dbReference type="Proteomes" id="UP000771736"/>
    </source>
</evidence>
<reference evidence="1" key="1">
    <citation type="submission" date="2020-04" db="EMBL/GenBank/DDBJ databases">
        <title>Deep metagenomics examines the oral microbiome during advanced dental caries in children, revealing novel taxa and co-occurrences with host molecules.</title>
        <authorList>
            <person name="Baker J.L."/>
            <person name="Morton J.T."/>
            <person name="Dinis M."/>
            <person name="Alvarez R."/>
            <person name="Tran N.C."/>
            <person name="Knight R."/>
            <person name="Edlund A."/>
        </authorList>
    </citation>
    <scope>NUCLEOTIDE SEQUENCE</scope>
    <source>
        <strain evidence="1">JCVI_44_bin.5</strain>
    </source>
</reference>
<name>A0A930HNJ3_9BACT</name>
<dbReference type="AlphaFoldDB" id="A0A930HNJ3"/>
<organism evidence="1 2">
    <name type="scientific">Prevotella aurantiaca</name>
    <dbReference type="NCBI Taxonomy" id="596085"/>
    <lineage>
        <taxon>Bacteria</taxon>
        <taxon>Pseudomonadati</taxon>
        <taxon>Bacteroidota</taxon>
        <taxon>Bacteroidia</taxon>
        <taxon>Bacteroidales</taxon>
        <taxon>Prevotellaceae</taxon>
        <taxon>Prevotella</taxon>
    </lineage>
</organism>
<sequence>MTKEEYNQLDIHFAHCASNQCKKANKCLRNIAHSMLVHNRHDFYSVINPSVIKGDQPCPHFISDHRETFAWGISHIYDKVQVTDLDNIRKNIIYNFGKSIYYRIKQQKRAITEDEQQTIRNEFTEMGYDGNAIEFDRYEEKYPILMQLYKYN</sequence>
<dbReference type="Proteomes" id="UP000771736">
    <property type="component" value="Unassembled WGS sequence"/>
</dbReference>
<gene>
    <name evidence="1" type="ORF">HXN26_09760</name>
</gene>
<accession>A0A930HNJ3</accession>
<evidence type="ECO:0000313" key="1">
    <source>
        <dbReference type="EMBL" id="MBF1385114.1"/>
    </source>
</evidence>